<dbReference type="EMBL" id="JEME01000706">
    <property type="protein sequence ID" value="KYG09336.1"/>
    <property type="molecule type" value="Genomic_DNA"/>
</dbReference>
<dbReference type="GO" id="GO:0016491">
    <property type="term" value="F:oxidoreductase activity"/>
    <property type="evidence" value="ECO:0007669"/>
    <property type="project" value="UniProtKB-KW"/>
</dbReference>
<comment type="similarity">
    <text evidence="1">Belongs to the short-chain dehydrogenases/reductases (SDR) family.</text>
</comment>
<keyword evidence="2" id="KW-0560">Oxidoreductase</keyword>
<dbReference type="PANTHER" id="PTHR43477">
    <property type="entry name" value="DIHYDROANTICAPSIN 7-DEHYDROGENASE"/>
    <property type="match status" value="1"/>
</dbReference>
<evidence type="ECO:0000313" key="3">
    <source>
        <dbReference type="EMBL" id="KYG09336.1"/>
    </source>
</evidence>
<dbReference type="CDD" id="cd05233">
    <property type="entry name" value="SDR_c"/>
    <property type="match status" value="1"/>
</dbReference>
<evidence type="ECO:0000256" key="1">
    <source>
        <dbReference type="ARBA" id="ARBA00006484"/>
    </source>
</evidence>
<organism evidence="3 4">
    <name type="scientific">Sorangium cellulosum</name>
    <name type="common">Polyangium cellulosum</name>
    <dbReference type="NCBI Taxonomy" id="56"/>
    <lineage>
        <taxon>Bacteria</taxon>
        <taxon>Pseudomonadati</taxon>
        <taxon>Myxococcota</taxon>
        <taxon>Polyangia</taxon>
        <taxon>Polyangiales</taxon>
        <taxon>Polyangiaceae</taxon>
        <taxon>Sorangium</taxon>
    </lineage>
</organism>
<evidence type="ECO:0000256" key="2">
    <source>
        <dbReference type="ARBA" id="ARBA00023002"/>
    </source>
</evidence>
<name>A0A150TXK1_SORCE</name>
<dbReference type="InterPro" id="IPR051122">
    <property type="entry name" value="SDR_DHRS6-like"/>
</dbReference>
<proteinExistence type="inferred from homology"/>
<evidence type="ECO:0000313" key="4">
    <source>
        <dbReference type="Proteomes" id="UP000075502"/>
    </source>
</evidence>
<dbReference type="AlphaFoldDB" id="A0A150TXK1"/>
<dbReference type="Proteomes" id="UP000075502">
    <property type="component" value="Unassembled WGS sequence"/>
</dbReference>
<gene>
    <name evidence="3" type="ORF">BE21_01625</name>
</gene>
<reference evidence="3 4" key="1">
    <citation type="submission" date="2014-02" db="EMBL/GenBank/DDBJ databases">
        <title>The small core and large imbalanced accessory genome model reveals a collaborative survival strategy of Sorangium cellulosum strains in nature.</title>
        <authorList>
            <person name="Han K."/>
            <person name="Peng R."/>
            <person name="Blom J."/>
            <person name="Li Y.-Z."/>
        </authorList>
    </citation>
    <scope>NUCLEOTIDE SEQUENCE [LARGE SCALE GENOMIC DNA]</scope>
    <source>
        <strain evidence="3 4">So0007-03</strain>
    </source>
</reference>
<dbReference type="SUPFAM" id="SSF51735">
    <property type="entry name" value="NAD(P)-binding Rossmann-fold domains"/>
    <property type="match status" value="1"/>
</dbReference>
<sequence>MEAKGVEDSLEGRRVVIVGGTSGMGLGAASASARAGAEVIVAGRRPREERAAGAPGDARVAHETVDVTDEGSVRAMFERIGALDHLLISAAPEPGSWGAFLEQDVAGAQRYMNAKFFGSWACARYAAPRMRAGGSITFLTGGAAVRPRAGASMVSATFAALETLARGLAIELGPLRVNVIRPGYTDSEMWSFLDDAAREQLRERVRAAMPVRRMGTVEDIGHAAVFLMTNPQVTGSVLDITGGETLVDGL</sequence>
<accession>A0A150TXK1</accession>
<dbReference type="PRINTS" id="PR00081">
    <property type="entry name" value="GDHRDH"/>
</dbReference>
<dbReference type="PANTHER" id="PTHR43477:SF1">
    <property type="entry name" value="DIHYDROANTICAPSIN 7-DEHYDROGENASE"/>
    <property type="match status" value="1"/>
</dbReference>
<protein>
    <submittedName>
        <fullName evidence="3">Short-chain dehydrogenase</fullName>
    </submittedName>
</protein>
<dbReference type="InterPro" id="IPR002347">
    <property type="entry name" value="SDR_fam"/>
</dbReference>
<comment type="caution">
    <text evidence="3">The sequence shown here is derived from an EMBL/GenBank/DDBJ whole genome shotgun (WGS) entry which is preliminary data.</text>
</comment>
<dbReference type="Gene3D" id="3.40.50.720">
    <property type="entry name" value="NAD(P)-binding Rossmann-like Domain"/>
    <property type="match status" value="1"/>
</dbReference>
<dbReference type="Pfam" id="PF13561">
    <property type="entry name" value="adh_short_C2"/>
    <property type="match status" value="1"/>
</dbReference>
<dbReference type="InterPro" id="IPR036291">
    <property type="entry name" value="NAD(P)-bd_dom_sf"/>
</dbReference>